<gene>
    <name evidence="1" type="ORF">ACFFJ8_30145</name>
</gene>
<comment type="caution">
    <text evidence="1">The sequence shown here is derived from an EMBL/GenBank/DDBJ whole genome shotgun (WGS) entry which is preliminary data.</text>
</comment>
<evidence type="ECO:0000313" key="1">
    <source>
        <dbReference type="EMBL" id="MFC0395619.1"/>
    </source>
</evidence>
<dbReference type="RefSeq" id="WP_204816700.1">
    <property type="nucleotide sequence ID" value="NZ_JANHOF010000001.1"/>
</dbReference>
<proteinExistence type="predicted"/>
<name>A0ABV6JI71_9BACL</name>
<dbReference type="Proteomes" id="UP001589818">
    <property type="component" value="Unassembled WGS sequence"/>
</dbReference>
<organism evidence="1 2">
    <name type="scientific">Paenibacillus mendelii</name>
    <dbReference type="NCBI Taxonomy" id="206163"/>
    <lineage>
        <taxon>Bacteria</taxon>
        <taxon>Bacillati</taxon>
        <taxon>Bacillota</taxon>
        <taxon>Bacilli</taxon>
        <taxon>Bacillales</taxon>
        <taxon>Paenibacillaceae</taxon>
        <taxon>Paenibacillus</taxon>
    </lineage>
</organism>
<reference evidence="1 2" key="1">
    <citation type="submission" date="2024-09" db="EMBL/GenBank/DDBJ databases">
        <authorList>
            <person name="Sun Q."/>
            <person name="Mori K."/>
        </authorList>
    </citation>
    <scope>NUCLEOTIDE SEQUENCE [LARGE SCALE GENOMIC DNA]</scope>
    <source>
        <strain evidence="1 2">CCM 4839</strain>
    </source>
</reference>
<sequence length="67" mass="7520">MNDDQASVDIPVLTLEEYKELSAIRSEAVGKLISLTVPPLSIRLKDAKQAVPKHLTRFLSKSSKWKQ</sequence>
<accession>A0ABV6JI71</accession>
<evidence type="ECO:0000313" key="2">
    <source>
        <dbReference type="Proteomes" id="UP001589818"/>
    </source>
</evidence>
<keyword evidence="2" id="KW-1185">Reference proteome</keyword>
<protein>
    <submittedName>
        <fullName evidence="1">Uncharacterized protein</fullName>
    </submittedName>
</protein>
<dbReference type="EMBL" id="JBHLVF010000041">
    <property type="protein sequence ID" value="MFC0395619.1"/>
    <property type="molecule type" value="Genomic_DNA"/>
</dbReference>